<evidence type="ECO:0000313" key="1">
    <source>
        <dbReference type="EMBL" id="KUM55583.1"/>
    </source>
</evidence>
<protein>
    <submittedName>
        <fullName evidence="1">Uncharacterized protein</fullName>
    </submittedName>
</protein>
<dbReference type="Proteomes" id="UP000055045">
    <property type="component" value="Unassembled WGS sequence"/>
</dbReference>
<comment type="caution">
    <text evidence="1">The sequence shown here is derived from an EMBL/GenBank/DDBJ whole genome shotgun (WGS) entry which is preliminary data.</text>
</comment>
<reference evidence="1 2" key="1">
    <citation type="submission" date="2015-10" db="EMBL/GenBank/DDBJ databases">
        <title>Genome sequencing of Penicillium freii.</title>
        <authorList>
            <person name="Nguyen H.D."/>
            <person name="Visagie C.M."/>
            <person name="Seifert K.A."/>
        </authorList>
    </citation>
    <scope>NUCLEOTIDE SEQUENCE [LARGE SCALE GENOMIC DNA]</scope>
    <source>
        <strain evidence="1 2">DAOM 242723</strain>
    </source>
</reference>
<sequence>MTDKTEDMREEDSEPIATGAIVCTVMILLRGDGNLGLGIGSLNSSPHYSKWGRIGGHNTPYSLAHG</sequence>
<dbReference type="EMBL" id="LLXE01000781">
    <property type="protein sequence ID" value="KUM55583.1"/>
    <property type="molecule type" value="Genomic_DNA"/>
</dbReference>
<proteinExistence type="predicted"/>
<dbReference type="AlphaFoldDB" id="A0A117NK57"/>
<name>A0A117NK57_PENFR</name>
<gene>
    <name evidence="1" type="ORF">ACN42_g11671</name>
</gene>
<keyword evidence="2" id="KW-1185">Reference proteome</keyword>
<accession>A0A117NK57</accession>
<organism evidence="1 2">
    <name type="scientific">Penicillium freii</name>
    <dbReference type="NCBI Taxonomy" id="48697"/>
    <lineage>
        <taxon>Eukaryota</taxon>
        <taxon>Fungi</taxon>
        <taxon>Dikarya</taxon>
        <taxon>Ascomycota</taxon>
        <taxon>Pezizomycotina</taxon>
        <taxon>Eurotiomycetes</taxon>
        <taxon>Eurotiomycetidae</taxon>
        <taxon>Eurotiales</taxon>
        <taxon>Aspergillaceae</taxon>
        <taxon>Penicillium</taxon>
    </lineage>
</organism>
<evidence type="ECO:0000313" key="2">
    <source>
        <dbReference type="Proteomes" id="UP000055045"/>
    </source>
</evidence>